<organism evidence="1 2">
    <name type="scientific">Hymenobacter gelipurpurascens</name>
    <dbReference type="NCBI Taxonomy" id="89968"/>
    <lineage>
        <taxon>Bacteria</taxon>
        <taxon>Pseudomonadati</taxon>
        <taxon>Bacteroidota</taxon>
        <taxon>Cytophagia</taxon>
        <taxon>Cytophagales</taxon>
        <taxon>Hymenobacteraceae</taxon>
        <taxon>Hymenobacter</taxon>
    </lineage>
</organism>
<dbReference type="Gene3D" id="2.60.40.1930">
    <property type="match status" value="1"/>
</dbReference>
<dbReference type="OrthoDB" id="679547at2"/>
<evidence type="ECO:0000313" key="2">
    <source>
        <dbReference type="Proteomes" id="UP000198131"/>
    </source>
</evidence>
<name>A0A212T738_9BACT</name>
<evidence type="ECO:0000313" key="1">
    <source>
        <dbReference type="EMBL" id="SNC61604.1"/>
    </source>
</evidence>
<dbReference type="EMBL" id="FYEW01000001">
    <property type="protein sequence ID" value="SNC61604.1"/>
    <property type="molecule type" value="Genomic_DNA"/>
</dbReference>
<evidence type="ECO:0008006" key="3">
    <source>
        <dbReference type="Google" id="ProtNLM"/>
    </source>
</evidence>
<proteinExistence type="predicted"/>
<keyword evidence="2" id="KW-1185">Reference proteome</keyword>
<protein>
    <recommendedName>
        <fullName evidence="3">MG2 domain-containing protein</fullName>
    </recommendedName>
</protein>
<dbReference type="Proteomes" id="UP000198131">
    <property type="component" value="Unassembled WGS sequence"/>
</dbReference>
<accession>A0A212T738</accession>
<dbReference type="AlphaFoldDB" id="A0A212T738"/>
<sequence length="815" mass="90379">MGFYTLPSFFHRKAFATGTRAVGLSVALLLGAQVAYGQSDSLSTLAHQFNAYSQQALPEKLYLHLDRPLYLSGEILWFKINAVDGTNHKPLPLSKVAYVEVLDKEQRPVLQTKVQLLQAKGQGSLVLPASLASGNYTVRAYTSWMKNFPADYFFHSTITILNTRASLGLKTAKDSAAYSVQFFPEGGNLVKGVASKVAFKITDKAGRGLAATGTLLDQQGKALQSFTTLKYGLGHFTFTPTETGGPYTAVVKLPTKEALSRKLPPVAAQGYVLRVEDASPQQLRVAIESTVAGQPTEELFLLGHSRQQVSVSAATRLQDGKAVLLLDKSKLAEGITHLTVFNHEKKPVCERLYFTRPAPQLQISASTAQKSYGSREKVSLQLTTANQQAQPLAANMSVAVFRLDSLATLDAPNILSYLWLTSDLKGTIENPDYYLTAAGPEADEARENLMLTHGWSRFRWTDVLAKQAPAFEHVPELNALSVRGRILNKTTGQPAPGIYAYMATPSRRVQLYNALSNEQGIIQFEASELYGPNDLIVQTNTSRDSVYRIELLNPFSLSYRAGRVAPLQVSEADKQDIVNRSLEMQVQNAYFSRQQALFKPRLTDSMAFYGKPDEAYMLDAFTRFKVLEEVMREYVPGVQVRIRKDGFHFMNMDHLNNAIFPENPMVLLDGVPVFDINKIMAFDPLKIQKLDVITSNYFQGSAQYSGIVSFTTYKGDLAGFPVDSRALIQEYEGFQQQREFYSPSYATPEDKQRRLPDLRNLLYWNPDVTTTAAGSQTLEFYTGDQAGTYMIVAQGISPNGLAGTARFTFEVKQAL</sequence>
<dbReference type="RefSeq" id="WP_141106403.1">
    <property type="nucleotide sequence ID" value="NZ_FYEW01000001.1"/>
</dbReference>
<gene>
    <name evidence="1" type="ORF">SAMN06265337_0502</name>
</gene>
<reference evidence="2" key="1">
    <citation type="submission" date="2017-06" db="EMBL/GenBank/DDBJ databases">
        <authorList>
            <person name="Varghese N."/>
            <person name="Submissions S."/>
        </authorList>
    </citation>
    <scope>NUCLEOTIDE SEQUENCE [LARGE SCALE GENOMIC DNA]</scope>
    <source>
        <strain evidence="2">DSM 11116</strain>
    </source>
</reference>